<keyword evidence="7" id="KW-0862">Zinc</keyword>
<dbReference type="Pfam" id="PF13639">
    <property type="entry name" value="zf-RING_2"/>
    <property type="match status" value="1"/>
</dbReference>
<keyword evidence="6" id="KW-0833">Ubl conjugation pathway</keyword>
<dbReference type="PANTHER" id="PTHR22937:SF163">
    <property type="entry name" value="RING-TYPE E3 UBIQUITIN TRANSFERASE"/>
    <property type="match status" value="1"/>
</dbReference>
<comment type="caution">
    <text evidence="10">The sequence shown here is derived from an EMBL/GenBank/DDBJ whole genome shotgun (WGS) entry which is preliminary data.</text>
</comment>
<evidence type="ECO:0000256" key="7">
    <source>
        <dbReference type="ARBA" id="ARBA00022833"/>
    </source>
</evidence>
<dbReference type="Proteomes" id="UP001318860">
    <property type="component" value="Unassembled WGS sequence"/>
</dbReference>
<evidence type="ECO:0000313" key="10">
    <source>
        <dbReference type="EMBL" id="KAK6148423.1"/>
    </source>
</evidence>
<evidence type="ECO:0000256" key="2">
    <source>
        <dbReference type="ARBA" id="ARBA00012483"/>
    </source>
</evidence>
<dbReference type="EMBL" id="JABTTQ020000010">
    <property type="protein sequence ID" value="KAK6148423.1"/>
    <property type="molecule type" value="Genomic_DNA"/>
</dbReference>
<reference evidence="10 11" key="1">
    <citation type="journal article" date="2021" name="Comput. Struct. Biotechnol. J.">
        <title>De novo genome assembly of the potent medicinal plant Rehmannia glutinosa using nanopore technology.</title>
        <authorList>
            <person name="Ma L."/>
            <person name="Dong C."/>
            <person name="Song C."/>
            <person name="Wang X."/>
            <person name="Zheng X."/>
            <person name="Niu Y."/>
            <person name="Chen S."/>
            <person name="Feng W."/>
        </authorList>
    </citation>
    <scope>NUCLEOTIDE SEQUENCE [LARGE SCALE GENOMIC DNA]</scope>
    <source>
        <strain evidence="10">DH-2019</strain>
    </source>
</reference>
<organism evidence="10 11">
    <name type="scientific">Rehmannia glutinosa</name>
    <name type="common">Chinese foxglove</name>
    <dbReference type="NCBI Taxonomy" id="99300"/>
    <lineage>
        <taxon>Eukaryota</taxon>
        <taxon>Viridiplantae</taxon>
        <taxon>Streptophyta</taxon>
        <taxon>Embryophyta</taxon>
        <taxon>Tracheophyta</taxon>
        <taxon>Spermatophyta</taxon>
        <taxon>Magnoliopsida</taxon>
        <taxon>eudicotyledons</taxon>
        <taxon>Gunneridae</taxon>
        <taxon>Pentapetalae</taxon>
        <taxon>asterids</taxon>
        <taxon>lamiids</taxon>
        <taxon>Lamiales</taxon>
        <taxon>Orobanchaceae</taxon>
        <taxon>Rehmannieae</taxon>
        <taxon>Rehmannia</taxon>
    </lineage>
</organism>
<evidence type="ECO:0000256" key="4">
    <source>
        <dbReference type="ARBA" id="ARBA00022723"/>
    </source>
</evidence>
<dbReference type="InterPro" id="IPR001841">
    <property type="entry name" value="Znf_RING"/>
</dbReference>
<evidence type="ECO:0000256" key="8">
    <source>
        <dbReference type="PROSITE-ProRule" id="PRU00175"/>
    </source>
</evidence>
<dbReference type="EC" id="2.3.2.27" evidence="2"/>
<dbReference type="Gene3D" id="3.30.40.10">
    <property type="entry name" value="Zinc/RING finger domain, C3HC4 (zinc finger)"/>
    <property type="match status" value="1"/>
</dbReference>
<evidence type="ECO:0000313" key="11">
    <source>
        <dbReference type="Proteomes" id="UP001318860"/>
    </source>
</evidence>
<accession>A0ABR0WLJ5</accession>
<name>A0ABR0WLJ5_REHGL</name>
<dbReference type="PROSITE" id="PS50089">
    <property type="entry name" value="ZF_RING_2"/>
    <property type="match status" value="1"/>
</dbReference>
<dbReference type="SUPFAM" id="SSF57850">
    <property type="entry name" value="RING/U-box"/>
    <property type="match status" value="1"/>
</dbReference>
<keyword evidence="11" id="KW-1185">Reference proteome</keyword>
<feature type="domain" description="RING-type" evidence="9">
    <location>
        <begin position="150"/>
        <end position="194"/>
    </location>
</feature>
<keyword evidence="4" id="KW-0479">Metal-binding</keyword>
<comment type="catalytic activity">
    <reaction evidence="1">
        <text>S-ubiquitinyl-[E2 ubiquitin-conjugating enzyme]-L-cysteine + [acceptor protein]-L-lysine = [E2 ubiquitin-conjugating enzyme]-L-cysteine + N(6)-ubiquitinyl-[acceptor protein]-L-lysine.</text>
        <dbReference type="EC" id="2.3.2.27"/>
    </reaction>
</comment>
<evidence type="ECO:0000256" key="1">
    <source>
        <dbReference type="ARBA" id="ARBA00000900"/>
    </source>
</evidence>
<proteinExistence type="predicted"/>
<sequence>MGDRTNGTQQEMMTVNHVLEGALGRIWSEDDSLRLSRRLDEEIDMVGDFFHFDIEMSDDEYCEVWRRAIYQDLQYLRNNGELGPEWTEDNIYSLVHQVLVLELSRQRIHIDFETIQTTTLSGGSLLEERISKYLKTRSSCDDARDHELICLVCQDQLYQENGTTIATLENCGHEYHVDCIKQWLRRKNLCPLCRAKALPDY</sequence>
<evidence type="ECO:0000256" key="3">
    <source>
        <dbReference type="ARBA" id="ARBA00022679"/>
    </source>
</evidence>
<protein>
    <recommendedName>
        <fullName evidence="2">RING-type E3 ubiquitin transferase</fullName>
        <ecNumber evidence="2">2.3.2.27</ecNumber>
    </recommendedName>
</protein>
<dbReference type="SMART" id="SM00184">
    <property type="entry name" value="RING"/>
    <property type="match status" value="1"/>
</dbReference>
<keyword evidence="5 8" id="KW-0863">Zinc-finger</keyword>
<dbReference type="InterPro" id="IPR013083">
    <property type="entry name" value="Znf_RING/FYVE/PHD"/>
</dbReference>
<gene>
    <name evidence="10" type="ORF">DH2020_019335</name>
</gene>
<evidence type="ECO:0000256" key="6">
    <source>
        <dbReference type="ARBA" id="ARBA00022786"/>
    </source>
</evidence>
<evidence type="ECO:0000256" key="5">
    <source>
        <dbReference type="ARBA" id="ARBA00022771"/>
    </source>
</evidence>
<dbReference type="PANTHER" id="PTHR22937">
    <property type="entry name" value="E3 UBIQUITIN-PROTEIN LIGASE RNF165"/>
    <property type="match status" value="1"/>
</dbReference>
<dbReference type="InterPro" id="IPR045191">
    <property type="entry name" value="MBR1/2-like"/>
</dbReference>
<keyword evidence="3" id="KW-0808">Transferase</keyword>
<evidence type="ECO:0000259" key="9">
    <source>
        <dbReference type="PROSITE" id="PS50089"/>
    </source>
</evidence>